<feature type="compositionally biased region" description="Polar residues" evidence="1">
    <location>
        <begin position="154"/>
        <end position="165"/>
    </location>
</feature>
<dbReference type="Proteomes" id="UP000026915">
    <property type="component" value="Chromosome 5"/>
</dbReference>
<keyword evidence="2" id="KW-0472">Membrane</keyword>
<evidence type="ECO:0000313" key="4">
    <source>
        <dbReference type="Proteomes" id="UP000026915"/>
    </source>
</evidence>
<feature type="compositionally biased region" description="Basic and acidic residues" evidence="1">
    <location>
        <begin position="209"/>
        <end position="225"/>
    </location>
</feature>
<keyword evidence="2" id="KW-0812">Transmembrane</keyword>
<dbReference type="PANTHER" id="PTHR34964">
    <property type="entry name" value="MEMBRANE LIPOPROTEIN-RELATED"/>
    <property type="match status" value="1"/>
</dbReference>
<organism evidence="3 4">
    <name type="scientific">Theobroma cacao</name>
    <name type="common">Cacao</name>
    <name type="synonym">Cocoa</name>
    <dbReference type="NCBI Taxonomy" id="3641"/>
    <lineage>
        <taxon>Eukaryota</taxon>
        <taxon>Viridiplantae</taxon>
        <taxon>Streptophyta</taxon>
        <taxon>Embryophyta</taxon>
        <taxon>Tracheophyta</taxon>
        <taxon>Spermatophyta</taxon>
        <taxon>Magnoliopsida</taxon>
        <taxon>eudicotyledons</taxon>
        <taxon>Gunneridae</taxon>
        <taxon>Pentapetalae</taxon>
        <taxon>rosids</taxon>
        <taxon>malvids</taxon>
        <taxon>Malvales</taxon>
        <taxon>Malvaceae</taxon>
        <taxon>Byttnerioideae</taxon>
        <taxon>Theobroma</taxon>
    </lineage>
</organism>
<feature type="region of interest" description="Disordered" evidence="1">
    <location>
        <begin position="141"/>
        <end position="171"/>
    </location>
</feature>
<dbReference type="EMBL" id="CM001883">
    <property type="protein sequence ID" value="EOY10307.1"/>
    <property type="molecule type" value="Genomic_DNA"/>
</dbReference>
<evidence type="ECO:0000256" key="1">
    <source>
        <dbReference type="SAM" id="MobiDB-lite"/>
    </source>
</evidence>
<dbReference type="AlphaFoldDB" id="A0A061F0V3"/>
<keyword evidence="4" id="KW-1185">Reference proteome</keyword>
<evidence type="ECO:0000256" key="2">
    <source>
        <dbReference type="SAM" id="Phobius"/>
    </source>
</evidence>
<dbReference type="eggNOG" id="ENOG502S90I">
    <property type="taxonomic scope" value="Eukaryota"/>
</dbReference>
<feature type="region of interest" description="Disordered" evidence="1">
    <location>
        <begin position="185"/>
        <end position="243"/>
    </location>
</feature>
<feature type="transmembrane region" description="Helical" evidence="2">
    <location>
        <begin position="94"/>
        <end position="116"/>
    </location>
</feature>
<gene>
    <name evidence="3" type="ORF">TCM_025680</name>
</gene>
<keyword evidence="2" id="KW-1133">Transmembrane helix</keyword>
<accession>A0A061F0V3</accession>
<dbReference type="HOGENOM" id="CLU_1144284_0_0_1"/>
<proteinExistence type="predicted"/>
<dbReference type="PANTHER" id="PTHR34964:SF14">
    <property type="entry name" value="MEMBRANE LIPOPROTEIN"/>
    <property type="match status" value="1"/>
</dbReference>
<sequence length="243" mass="26212">MATHIQMAHSPCSTLQGLQDELGGASYIAKVIPENPSDASRASGGGELLRLSIQRSVGVCLICHFPLHHKESLKKGGVFLCLYMFRPDEESAPWYPVAGIILVGIPWIFWIGAYAYRCCAYSCCQNGGGNVNRAHISSAKTQTYASPGPAARSMRSSEYENSPLKSPNGDHRHVHFGEVVVMGSAKNDQNDNGDENPHEGAKGYSETEQEGKEHSQDNTASDKDYVSAASRKGEAPLIVTVSS</sequence>
<dbReference type="STRING" id="3641.A0A061F0V3"/>
<dbReference type="InParanoid" id="A0A061F0V3"/>
<reference evidence="3 4" key="1">
    <citation type="journal article" date="2013" name="Genome Biol.">
        <title>The genome sequence of the most widely cultivated cacao type and its use to identify candidate genes regulating pod color.</title>
        <authorList>
            <person name="Motamayor J.C."/>
            <person name="Mockaitis K."/>
            <person name="Schmutz J."/>
            <person name="Haiminen N."/>
            <person name="Iii D.L."/>
            <person name="Cornejo O."/>
            <person name="Findley S.D."/>
            <person name="Zheng P."/>
            <person name="Utro F."/>
            <person name="Royaert S."/>
            <person name="Saski C."/>
            <person name="Jenkins J."/>
            <person name="Podicheti R."/>
            <person name="Zhao M."/>
            <person name="Scheffler B.E."/>
            <person name="Stack J.C."/>
            <person name="Feltus F.A."/>
            <person name="Mustiga G.M."/>
            <person name="Amores F."/>
            <person name="Phillips W."/>
            <person name="Marelli J.P."/>
            <person name="May G.D."/>
            <person name="Shapiro H."/>
            <person name="Ma J."/>
            <person name="Bustamante C.D."/>
            <person name="Schnell R.J."/>
            <person name="Main D."/>
            <person name="Gilbert D."/>
            <person name="Parida L."/>
            <person name="Kuhn D.N."/>
        </authorList>
    </citation>
    <scope>NUCLEOTIDE SEQUENCE [LARGE SCALE GENOMIC DNA]</scope>
    <source>
        <strain evidence="4">cv. Matina 1-6</strain>
    </source>
</reference>
<evidence type="ECO:0000313" key="3">
    <source>
        <dbReference type="EMBL" id="EOY10307.1"/>
    </source>
</evidence>
<name>A0A061F0V3_THECC</name>
<protein>
    <submittedName>
        <fullName evidence="3">Uncharacterized protein</fullName>
    </submittedName>
</protein>
<dbReference type="Gramene" id="EOY10307">
    <property type="protein sequence ID" value="EOY10307"/>
    <property type="gene ID" value="TCM_025680"/>
</dbReference>